<accession>A0A1F8EF84</accession>
<dbReference type="Pfam" id="PF00032">
    <property type="entry name" value="Cytochrom_B_C"/>
    <property type="match status" value="1"/>
</dbReference>
<feature type="transmembrane region" description="Helical" evidence="12">
    <location>
        <begin position="82"/>
        <end position="101"/>
    </location>
</feature>
<sequence>MKNWLDERIGWKKIKEVLLDRKIPRVTSLHTLGSICLFLFILQVITGIFLAMNYSPSPDHAYDSVRYISEIPGGRFLRGLHFWSATAIVIGVFLHMLRVFFMGSYKFPREATWWTGVGLLLIIVGGFGFTGYLLPWDQKAYWATVVGLNLAKQMPYLGHYIAAIIRGGSEIGAVTLTHFYAFHVLLLPAITMLLLGSHLFLVVWHGISSLPERTKEGSGQLISNDNWKQKVSDRYHELKSQGKPFFPYIVYKDMVAITFVFLAIVWLAMEKGVHLEVVADPTDKFYNPRPEWYFLFLFQLLKYFPGSFEVLAIAVIPVVLIGFLVLLPLIERGPKRHPFDRPFITIIGVIGLTGMIYLGIEGYYSPLTNPIIEKDIRVLDGQRLFFENFRCQSCHSINGRGGVFGPPLDTVGLRRSKDWLAEHFRDPEKVSPGTKMPNFGMLDNEVAVLVAYTSSLGGGPFTAQAPALFKDNCSDCHKVGDMGEALASDLSGVGQYREQGWIAKYIENPKKMDPKAEMEGFDGILTKEQIEDLSRYLAAQR</sequence>
<feature type="transmembrane region" description="Helical" evidence="12">
    <location>
        <begin position="180"/>
        <end position="204"/>
    </location>
</feature>
<feature type="transmembrane region" description="Helical" evidence="12">
    <location>
        <begin position="249"/>
        <end position="269"/>
    </location>
</feature>
<dbReference type="InterPro" id="IPR036909">
    <property type="entry name" value="Cyt_c-like_dom_sf"/>
</dbReference>
<keyword evidence="7" id="KW-0249">Electron transport</keyword>
<name>A0A1F8EF84_9BACT</name>
<dbReference type="PANTHER" id="PTHR19271">
    <property type="entry name" value="CYTOCHROME B"/>
    <property type="match status" value="1"/>
</dbReference>
<evidence type="ECO:0000256" key="8">
    <source>
        <dbReference type="ARBA" id="ARBA00022989"/>
    </source>
</evidence>
<evidence type="ECO:0000313" key="16">
    <source>
        <dbReference type="EMBL" id="OGM99523.1"/>
    </source>
</evidence>
<dbReference type="Proteomes" id="UP000177594">
    <property type="component" value="Unassembled WGS sequence"/>
</dbReference>
<dbReference type="PROSITE" id="PS51007">
    <property type="entry name" value="CYTC"/>
    <property type="match status" value="1"/>
</dbReference>
<dbReference type="SUPFAM" id="SSF46626">
    <property type="entry name" value="Cytochrome c"/>
    <property type="match status" value="2"/>
</dbReference>
<dbReference type="GO" id="GO:0016491">
    <property type="term" value="F:oxidoreductase activity"/>
    <property type="evidence" value="ECO:0007669"/>
    <property type="project" value="InterPro"/>
</dbReference>
<feature type="transmembrane region" description="Helical" evidence="12">
    <location>
        <begin position="342"/>
        <end position="360"/>
    </location>
</feature>
<keyword evidence="6 11" id="KW-0479">Metal-binding</keyword>
<feature type="transmembrane region" description="Helical" evidence="12">
    <location>
        <begin position="310"/>
        <end position="330"/>
    </location>
</feature>
<evidence type="ECO:0000256" key="6">
    <source>
        <dbReference type="ARBA" id="ARBA00022723"/>
    </source>
</evidence>
<dbReference type="GO" id="GO:0046872">
    <property type="term" value="F:metal ion binding"/>
    <property type="evidence" value="ECO:0007669"/>
    <property type="project" value="UniProtKB-KW"/>
</dbReference>
<dbReference type="InterPro" id="IPR016174">
    <property type="entry name" value="Di-haem_cyt_TM"/>
</dbReference>
<evidence type="ECO:0008006" key="18">
    <source>
        <dbReference type="Google" id="ProtNLM"/>
    </source>
</evidence>
<dbReference type="InterPro" id="IPR005797">
    <property type="entry name" value="Cyt_b/b6_N"/>
</dbReference>
<dbReference type="InterPro" id="IPR009056">
    <property type="entry name" value="Cyt_c-like_dom"/>
</dbReference>
<reference evidence="16 17" key="1">
    <citation type="journal article" date="2016" name="Nat. Commun.">
        <title>Thousands of microbial genomes shed light on interconnected biogeochemical processes in an aquifer system.</title>
        <authorList>
            <person name="Anantharaman K."/>
            <person name="Brown C.T."/>
            <person name="Hug L.A."/>
            <person name="Sharon I."/>
            <person name="Castelle C.J."/>
            <person name="Probst A.J."/>
            <person name="Thomas B.C."/>
            <person name="Singh A."/>
            <person name="Wilkins M.J."/>
            <person name="Karaoz U."/>
            <person name="Brodie E.L."/>
            <person name="Williams K.H."/>
            <person name="Hubbard S.S."/>
            <person name="Banfield J.F."/>
        </authorList>
    </citation>
    <scope>NUCLEOTIDE SEQUENCE [LARGE SCALE GENOMIC DNA]</scope>
</reference>
<dbReference type="SUPFAM" id="SSF81342">
    <property type="entry name" value="Transmembrane di-heme cytochromes"/>
    <property type="match status" value="1"/>
</dbReference>
<dbReference type="GO" id="GO:0020037">
    <property type="term" value="F:heme binding"/>
    <property type="evidence" value="ECO:0007669"/>
    <property type="project" value="InterPro"/>
</dbReference>
<dbReference type="InterPro" id="IPR027387">
    <property type="entry name" value="Cytb/b6-like_sf"/>
</dbReference>
<comment type="caution">
    <text evidence="16">The sequence shown here is derived from an EMBL/GenBank/DDBJ whole genome shotgun (WGS) entry which is preliminary data.</text>
</comment>
<dbReference type="EMBL" id="MGIZ01000017">
    <property type="protein sequence ID" value="OGM99523.1"/>
    <property type="molecule type" value="Genomic_DNA"/>
</dbReference>
<feature type="domain" description="Cytochrome b/b6 C-terminal region profile" evidence="14">
    <location>
        <begin position="235"/>
        <end position="362"/>
    </location>
</feature>
<dbReference type="AlphaFoldDB" id="A0A1F8EF84"/>
<dbReference type="Pfam" id="PF00034">
    <property type="entry name" value="Cytochrom_C"/>
    <property type="match status" value="2"/>
</dbReference>
<keyword evidence="9 11" id="KW-0408">Iron</keyword>
<evidence type="ECO:0000256" key="5">
    <source>
        <dbReference type="ARBA" id="ARBA00022692"/>
    </source>
</evidence>
<evidence type="ECO:0000256" key="10">
    <source>
        <dbReference type="ARBA" id="ARBA00023136"/>
    </source>
</evidence>
<dbReference type="PROSITE" id="PS51003">
    <property type="entry name" value="CYTB_CTER"/>
    <property type="match status" value="1"/>
</dbReference>
<dbReference type="GO" id="GO:0016020">
    <property type="term" value="C:membrane"/>
    <property type="evidence" value="ECO:0007669"/>
    <property type="project" value="UniProtKB-SubCell"/>
</dbReference>
<gene>
    <name evidence="16" type="ORF">A2817_02360</name>
</gene>
<dbReference type="InterPro" id="IPR036150">
    <property type="entry name" value="Cyt_b/b6_C_sf"/>
</dbReference>
<dbReference type="Pfam" id="PF00033">
    <property type="entry name" value="Cytochrome_B"/>
    <property type="match status" value="1"/>
</dbReference>
<organism evidence="16 17">
    <name type="scientific">Candidatus Yanofskybacteria bacterium RIFCSPHIGHO2_01_FULL_39_8b</name>
    <dbReference type="NCBI Taxonomy" id="1802659"/>
    <lineage>
        <taxon>Bacteria</taxon>
        <taxon>Candidatus Yanofskyibacteriota</taxon>
    </lineage>
</organism>
<evidence type="ECO:0000259" key="15">
    <source>
        <dbReference type="PROSITE" id="PS51007"/>
    </source>
</evidence>
<keyword evidence="4" id="KW-0679">Respiratory chain</keyword>
<feature type="transmembrane region" description="Helical" evidence="12">
    <location>
        <begin position="113"/>
        <end position="134"/>
    </location>
</feature>
<keyword evidence="2" id="KW-0813">Transport</keyword>
<feature type="domain" description="Cytochrome b/b6 N-terminal region profile" evidence="13">
    <location>
        <begin position="1"/>
        <end position="211"/>
    </location>
</feature>
<keyword evidence="10 12" id="KW-0472">Membrane</keyword>
<keyword evidence="3 11" id="KW-0349">Heme</keyword>
<dbReference type="GO" id="GO:0009055">
    <property type="term" value="F:electron transfer activity"/>
    <property type="evidence" value="ECO:0007669"/>
    <property type="project" value="InterPro"/>
</dbReference>
<dbReference type="InterPro" id="IPR048259">
    <property type="entry name" value="Cytochrome_b_N_euk/bac"/>
</dbReference>
<evidence type="ECO:0000313" key="17">
    <source>
        <dbReference type="Proteomes" id="UP000177594"/>
    </source>
</evidence>
<evidence type="ECO:0000256" key="9">
    <source>
        <dbReference type="ARBA" id="ARBA00023004"/>
    </source>
</evidence>
<evidence type="ECO:0000256" key="4">
    <source>
        <dbReference type="ARBA" id="ARBA00022660"/>
    </source>
</evidence>
<feature type="domain" description="Cytochrome c" evidence="15">
    <location>
        <begin position="376"/>
        <end position="541"/>
    </location>
</feature>
<protein>
    <recommendedName>
        <fullName evidence="18">Cytochrome b/b6 N-terminal region profile domain-containing protein</fullName>
    </recommendedName>
</protein>
<feature type="transmembrane region" description="Helical" evidence="12">
    <location>
        <begin position="31"/>
        <end position="52"/>
    </location>
</feature>
<comment type="subcellular location">
    <subcellularLocation>
        <location evidence="1">Membrane</location>
        <topology evidence="1">Multi-pass membrane protein</topology>
    </subcellularLocation>
</comment>
<dbReference type="Gene3D" id="1.10.760.10">
    <property type="entry name" value="Cytochrome c-like domain"/>
    <property type="match status" value="2"/>
</dbReference>
<dbReference type="InterPro" id="IPR005798">
    <property type="entry name" value="Cyt_b/b6_C"/>
</dbReference>
<proteinExistence type="predicted"/>
<dbReference type="Gene3D" id="1.20.810.10">
    <property type="entry name" value="Cytochrome Bc1 Complex, Chain C"/>
    <property type="match status" value="1"/>
</dbReference>
<evidence type="ECO:0000256" key="1">
    <source>
        <dbReference type="ARBA" id="ARBA00004141"/>
    </source>
</evidence>
<keyword evidence="5 12" id="KW-0812">Transmembrane</keyword>
<dbReference type="SUPFAM" id="SSF81648">
    <property type="entry name" value="a domain/subunit of cytochrome bc1 complex (Ubiquinol-cytochrome c reductase)"/>
    <property type="match status" value="1"/>
</dbReference>
<keyword evidence="8 12" id="KW-1133">Transmembrane helix</keyword>
<evidence type="ECO:0000256" key="7">
    <source>
        <dbReference type="ARBA" id="ARBA00022982"/>
    </source>
</evidence>
<dbReference type="PROSITE" id="PS51002">
    <property type="entry name" value="CYTB_NTER"/>
    <property type="match status" value="1"/>
</dbReference>
<dbReference type="PANTHER" id="PTHR19271:SF16">
    <property type="entry name" value="CYTOCHROME B"/>
    <property type="match status" value="1"/>
</dbReference>
<evidence type="ECO:0000259" key="14">
    <source>
        <dbReference type="PROSITE" id="PS51003"/>
    </source>
</evidence>
<evidence type="ECO:0000256" key="3">
    <source>
        <dbReference type="ARBA" id="ARBA00022617"/>
    </source>
</evidence>
<evidence type="ECO:0000259" key="13">
    <source>
        <dbReference type="PROSITE" id="PS51002"/>
    </source>
</evidence>
<evidence type="ECO:0000256" key="2">
    <source>
        <dbReference type="ARBA" id="ARBA00022448"/>
    </source>
</evidence>
<evidence type="ECO:0000256" key="11">
    <source>
        <dbReference type="PROSITE-ProRule" id="PRU00433"/>
    </source>
</evidence>
<evidence type="ECO:0000256" key="12">
    <source>
        <dbReference type="SAM" id="Phobius"/>
    </source>
</evidence>
<dbReference type="GO" id="GO:0022904">
    <property type="term" value="P:respiratory electron transport chain"/>
    <property type="evidence" value="ECO:0007669"/>
    <property type="project" value="InterPro"/>
</dbReference>
<dbReference type="CDD" id="cd00284">
    <property type="entry name" value="Cytochrome_b_N"/>
    <property type="match status" value="1"/>
</dbReference>